<dbReference type="GO" id="GO:0004176">
    <property type="term" value="F:ATP-dependent peptidase activity"/>
    <property type="evidence" value="ECO:0007669"/>
    <property type="project" value="UniProtKB-UniRule"/>
</dbReference>
<organism evidence="3 6">
    <name type="scientific">Actinotignum timonense</name>
    <dbReference type="NCBI Taxonomy" id="1870995"/>
    <lineage>
        <taxon>Bacteria</taxon>
        <taxon>Bacillati</taxon>
        <taxon>Actinomycetota</taxon>
        <taxon>Actinomycetes</taxon>
        <taxon>Actinomycetales</taxon>
        <taxon>Actinomycetaceae</taxon>
        <taxon>Actinotignum</taxon>
    </lineage>
</organism>
<reference evidence="3 5" key="1">
    <citation type="submission" date="2023-10" db="EMBL/GenBank/DDBJ databases">
        <title>Whole Genome based description of the genera Actinobaculum and Actinotignum reveals a complex phylogenetic relationship within the species included in the genus Actinotignum.</title>
        <authorList>
            <person name="Jensen C.S."/>
            <person name="Dargis R."/>
            <person name="Kemp M."/>
            <person name="Christensen J.J."/>
        </authorList>
    </citation>
    <scope>NUCLEOTIDE SEQUENCE</scope>
    <source>
        <strain evidence="4 5">SLA_B089</strain>
        <strain evidence="3">SLA_B245</strain>
    </source>
</reference>
<comment type="similarity">
    <text evidence="1">Belongs to the peptidase S16 family.</text>
</comment>
<comment type="caution">
    <text evidence="3">The sequence shown here is derived from an EMBL/GenBank/DDBJ whole genome shotgun (WGS) entry which is preliminary data.</text>
</comment>
<dbReference type="InterPro" id="IPR001478">
    <property type="entry name" value="PDZ"/>
</dbReference>
<dbReference type="InterPro" id="IPR036034">
    <property type="entry name" value="PDZ_sf"/>
</dbReference>
<protein>
    <recommendedName>
        <fullName evidence="1">endopeptidase La</fullName>
        <ecNumber evidence="1">3.4.21.53</ecNumber>
    </recommendedName>
</protein>
<sequence length="378" mass="38704">MKKRGQVGSPRSARRGSRSARRSGFAFASLAALALLIPGAYTVEMAGPALDVTGEVAGTRLVKVEGVPTYPTDTQLYMTTVSAAGNPEVGTLGAHALWALVDQESQLVPVRLLYPPTLSSAEDDARNAELMNNSQTVAAAVALEKAGHPVTMKLRVVEIPEGSPAAGQLEPDDIITGITAPGAAPTTVSTFRDLSKVLHATEPGSTVTVSYQRGGEAGTTTIITAPFPPDETGWVHPGSLLGVSLAVEDVQLPATVTYAVEGIGGPSAGLMFALGMYDELTPGSLGGAAAIAGTGTLAFNGEVGPIGGIQHKIVGARERGATDFLAPAANCGETIGYEPEGLRIWAVRNFDDAAAAVRDIGAGRTPKLPTCQDVAAGR</sequence>
<dbReference type="Proteomes" id="UP001284901">
    <property type="component" value="Unassembled WGS sequence"/>
</dbReference>
<dbReference type="EMBL" id="JAWNFY010000034">
    <property type="protein sequence ID" value="MDY5147174.1"/>
    <property type="molecule type" value="Genomic_DNA"/>
</dbReference>
<dbReference type="Pfam" id="PF05362">
    <property type="entry name" value="Lon_C"/>
    <property type="match status" value="1"/>
</dbReference>
<accession>A0AAW9HLA4</accession>
<dbReference type="EC" id="3.4.21.53" evidence="1"/>
<dbReference type="EMBL" id="JAWNFV010000003">
    <property type="protein sequence ID" value="MDY5140191.1"/>
    <property type="molecule type" value="Genomic_DNA"/>
</dbReference>
<dbReference type="InterPro" id="IPR014721">
    <property type="entry name" value="Ribsml_uS5_D2-typ_fold_subgr"/>
</dbReference>
<dbReference type="GeneID" id="92813669"/>
<keyword evidence="1" id="KW-0645">Protease</keyword>
<name>A0AAW9HLA4_9ACTO</name>
<dbReference type="Pfam" id="PF13180">
    <property type="entry name" value="PDZ_2"/>
    <property type="match status" value="1"/>
</dbReference>
<dbReference type="GO" id="GO:0006508">
    <property type="term" value="P:proteolysis"/>
    <property type="evidence" value="ECO:0007669"/>
    <property type="project" value="UniProtKB-KW"/>
</dbReference>
<dbReference type="GO" id="GO:0004252">
    <property type="term" value="F:serine-type endopeptidase activity"/>
    <property type="evidence" value="ECO:0007669"/>
    <property type="project" value="UniProtKB-UniRule"/>
</dbReference>
<dbReference type="AlphaFoldDB" id="A0AAW9HLA4"/>
<dbReference type="RefSeq" id="WP_087069848.1">
    <property type="nucleotide sequence ID" value="NZ_CAUPFC010000004.1"/>
</dbReference>
<dbReference type="InterPro" id="IPR008269">
    <property type="entry name" value="Lon_proteolytic"/>
</dbReference>
<dbReference type="InterPro" id="IPR020568">
    <property type="entry name" value="Ribosomal_Su5_D2-typ_SF"/>
</dbReference>
<dbReference type="SUPFAM" id="SSF54211">
    <property type="entry name" value="Ribosomal protein S5 domain 2-like"/>
    <property type="match status" value="1"/>
</dbReference>
<evidence type="ECO:0000313" key="5">
    <source>
        <dbReference type="Proteomes" id="UP001284901"/>
    </source>
</evidence>
<evidence type="ECO:0000313" key="4">
    <source>
        <dbReference type="EMBL" id="MDY5147174.1"/>
    </source>
</evidence>
<dbReference type="PROSITE" id="PS51786">
    <property type="entry name" value="LON_PROTEOLYTIC"/>
    <property type="match status" value="1"/>
</dbReference>
<keyword evidence="5" id="KW-1185">Reference proteome</keyword>
<proteinExistence type="inferred from homology"/>
<evidence type="ECO:0000256" key="1">
    <source>
        <dbReference type="PROSITE-ProRule" id="PRU01122"/>
    </source>
</evidence>
<evidence type="ECO:0000313" key="6">
    <source>
        <dbReference type="Proteomes" id="UP001288320"/>
    </source>
</evidence>
<feature type="active site" evidence="1">
    <location>
        <position position="312"/>
    </location>
</feature>
<dbReference type="SUPFAM" id="SSF50156">
    <property type="entry name" value="PDZ domain-like"/>
    <property type="match status" value="1"/>
</dbReference>
<dbReference type="Gene3D" id="2.30.42.10">
    <property type="match status" value="1"/>
</dbReference>
<evidence type="ECO:0000313" key="3">
    <source>
        <dbReference type="EMBL" id="MDY5140191.1"/>
    </source>
</evidence>
<comment type="catalytic activity">
    <reaction evidence="1">
        <text>Hydrolysis of proteins in presence of ATP.</text>
        <dbReference type="EC" id="3.4.21.53"/>
    </reaction>
</comment>
<evidence type="ECO:0000259" key="2">
    <source>
        <dbReference type="PROSITE" id="PS51786"/>
    </source>
</evidence>
<feature type="active site" evidence="1">
    <location>
        <position position="267"/>
    </location>
</feature>
<keyword evidence="1" id="KW-0720">Serine protease</keyword>
<dbReference type="Proteomes" id="UP001288320">
    <property type="component" value="Unassembled WGS sequence"/>
</dbReference>
<keyword evidence="1" id="KW-0378">Hydrolase</keyword>
<gene>
    <name evidence="3" type="ORF">R6G74_02505</name>
    <name evidence="4" type="ORF">R6P33_09110</name>
</gene>
<feature type="domain" description="Lon proteolytic" evidence="2">
    <location>
        <begin position="260"/>
        <end position="360"/>
    </location>
</feature>
<dbReference type="Gene3D" id="3.30.230.10">
    <property type="match status" value="1"/>
</dbReference>